<evidence type="ECO:0000313" key="1">
    <source>
        <dbReference type="EMBL" id="KAJ8625796.1"/>
    </source>
</evidence>
<name>A0ACC2KWZ3_PERAE</name>
<dbReference type="EMBL" id="CM056819">
    <property type="protein sequence ID" value="KAJ8625796.1"/>
    <property type="molecule type" value="Genomic_DNA"/>
</dbReference>
<organism evidence="1 2">
    <name type="scientific">Persea americana</name>
    <name type="common">Avocado</name>
    <dbReference type="NCBI Taxonomy" id="3435"/>
    <lineage>
        <taxon>Eukaryota</taxon>
        <taxon>Viridiplantae</taxon>
        <taxon>Streptophyta</taxon>
        <taxon>Embryophyta</taxon>
        <taxon>Tracheophyta</taxon>
        <taxon>Spermatophyta</taxon>
        <taxon>Magnoliopsida</taxon>
        <taxon>Magnoliidae</taxon>
        <taxon>Laurales</taxon>
        <taxon>Lauraceae</taxon>
        <taxon>Persea</taxon>
    </lineage>
</organism>
<protein>
    <submittedName>
        <fullName evidence="1">Uncharacterized protein</fullName>
    </submittedName>
</protein>
<evidence type="ECO:0000313" key="2">
    <source>
        <dbReference type="Proteomes" id="UP001234297"/>
    </source>
</evidence>
<sequence length="88" mass="9595">MEETSAKDLTSKTTSSPCYCLELAIKTLLGCFCLDSFFNDPKKEEEEKKTTTEDVPMSRSTSTSLTTTLVAKRPTSPPIDPGRGGQTN</sequence>
<accession>A0ACC2KWZ3</accession>
<reference evidence="1 2" key="1">
    <citation type="journal article" date="2022" name="Hortic Res">
        <title>A haplotype resolved chromosomal level avocado genome allows analysis of novel avocado genes.</title>
        <authorList>
            <person name="Nath O."/>
            <person name="Fletcher S.J."/>
            <person name="Hayward A."/>
            <person name="Shaw L.M."/>
            <person name="Masouleh A.K."/>
            <person name="Furtado A."/>
            <person name="Henry R.J."/>
            <person name="Mitter N."/>
        </authorList>
    </citation>
    <scope>NUCLEOTIDE SEQUENCE [LARGE SCALE GENOMIC DNA]</scope>
    <source>
        <strain evidence="2">cv. Hass</strain>
    </source>
</reference>
<gene>
    <name evidence="1" type="ORF">MRB53_034326</name>
</gene>
<dbReference type="Proteomes" id="UP001234297">
    <property type="component" value="Chromosome 11"/>
</dbReference>
<keyword evidence="2" id="KW-1185">Reference proteome</keyword>
<proteinExistence type="predicted"/>
<comment type="caution">
    <text evidence="1">The sequence shown here is derived from an EMBL/GenBank/DDBJ whole genome shotgun (WGS) entry which is preliminary data.</text>
</comment>